<dbReference type="RefSeq" id="WP_382406803.1">
    <property type="nucleotide sequence ID" value="NZ_JBHSGU010000002.1"/>
</dbReference>
<dbReference type="EMBL" id="JBHSGU010000002">
    <property type="protein sequence ID" value="MFC4699872.1"/>
    <property type="molecule type" value="Genomic_DNA"/>
</dbReference>
<sequence length="169" mass="18150">MSRLIALLMALKLMNQDFIFKSLCVLFLLLPTVVHAQLVEVRSVDFGEIAIVSNNSVQSIRMDYLGNINTDSSIRILRRGTPGLFRASGFAGNVQLFITSNILNSTMNPGVVSGEYPNLSTLNVPPSVFTRSDGTADIPVGGTVSTSGNGSLTFADAVYSSNIQITIDF</sequence>
<evidence type="ECO:0000313" key="1">
    <source>
        <dbReference type="EMBL" id="MFC4699872.1"/>
    </source>
</evidence>
<dbReference type="Proteomes" id="UP001595897">
    <property type="component" value="Unassembled WGS sequence"/>
</dbReference>
<organism evidence="1 2">
    <name type="scientific">Glaciecola siphonariae</name>
    <dbReference type="NCBI Taxonomy" id="521012"/>
    <lineage>
        <taxon>Bacteria</taxon>
        <taxon>Pseudomonadati</taxon>
        <taxon>Pseudomonadota</taxon>
        <taxon>Gammaproteobacteria</taxon>
        <taxon>Alteromonadales</taxon>
        <taxon>Alteromonadaceae</taxon>
        <taxon>Glaciecola</taxon>
    </lineage>
</organism>
<name>A0ABV9LTN7_9ALTE</name>
<keyword evidence="2" id="KW-1185">Reference proteome</keyword>
<evidence type="ECO:0000313" key="2">
    <source>
        <dbReference type="Proteomes" id="UP001595897"/>
    </source>
</evidence>
<accession>A0ABV9LTN7</accession>
<proteinExistence type="predicted"/>
<gene>
    <name evidence="1" type="ORF">ACFO4O_06870</name>
</gene>
<protein>
    <recommendedName>
        <fullName evidence="3">DUF4402 domain-containing protein</fullName>
    </recommendedName>
</protein>
<evidence type="ECO:0008006" key="3">
    <source>
        <dbReference type="Google" id="ProtNLM"/>
    </source>
</evidence>
<comment type="caution">
    <text evidence="1">The sequence shown here is derived from an EMBL/GenBank/DDBJ whole genome shotgun (WGS) entry which is preliminary data.</text>
</comment>
<reference evidence="2" key="1">
    <citation type="journal article" date="2019" name="Int. J. Syst. Evol. Microbiol.">
        <title>The Global Catalogue of Microorganisms (GCM) 10K type strain sequencing project: providing services to taxonomists for standard genome sequencing and annotation.</title>
        <authorList>
            <consortium name="The Broad Institute Genomics Platform"/>
            <consortium name="The Broad Institute Genome Sequencing Center for Infectious Disease"/>
            <person name="Wu L."/>
            <person name="Ma J."/>
        </authorList>
    </citation>
    <scope>NUCLEOTIDE SEQUENCE [LARGE SCALE GENOMIC DNA]</scope>
    <source>
        <strain evidence="2">KACC 12507</strain>
    </source>
</reference>